<organism evidence="2 3">
    <name type="scientific">Armadillidium nasatum</name>
    <dbReference type="NCBI Taxonomy" id="96803"/>
    <lineage>
        <taxon>Eukaryota</taxon>
        <taxon>Metazoa</taxon>
        <taxon>Ecdysozoa</taxon>
        <taxon>Arthropoda</taxon>
        <taxon>Crustacea</taxon>
        <taxon>Multicrustacea</taxon>
        <taxon>Malacostraca</taxon>
        <taxon>Eumalacostraca</taxon>
        <taxon>Peracarida</taxon>
        <taxon>Isopoda</taxon>
        <taxon>Oniscidea</taxon>
        <taxon>Crinocheta</taxon>
        <taxon>Armadillidiidae</taxon>
        <taxon>Armadillidium</taxon>
    </lineage>
</organism>
<dbReference type="OrthoDB" id="8196265at2759"/>
<dbReference type="Proteomes" id="UP000326759">
    <property type="component" value="Unassembled WGS sequence"/>
</dbReference>
<comment type="caution">
    <text evidence="2">The sequence shown here is derived from an EMBL/GenBank/DDBJ whole genome shotgun (WGS) entry which is preliminary data.</text>
</comment>
<name>A0A5N5TC78_9CRUS</name>
<protein>
    <submittedName>
        <fullName evidence="2">Uncharacterized protein</fullName>
    </submittedName>
</protein>
<feature type="transmembrane region" description="Helical" evidence="1">
    <location>
        <begin position="155"/>
        <end position="172"/>
    </location>
</feature>
<gene>
    <name evidence="2" type="ORF">Anas_05879</name>
</gene>
<feature type="transmembrane region" description="Helical" evidence="1">
    <location>
        <begin position="26"/>
        <end position="47"/>
    </location>
</feature>
<sequence length="179" mass="20538">MKTESTNSKTIRQAEAYKNKLCEFDFVFYLLIFNDIFLNTEILYNVLQKKTIDIQMCISNISICERALHDMRNDANFLSYMKKAEIETGKGPHNITTQINTRFSNMSALKFLALADSCQFAKFQKIFPSDSLKSLMDTYGNYFNDNVLRNDKMGVTIYVALGLAISIVQLSWCQISDLS</sequence>
<keyword evidence="1" id="KW-0812">Transmembrane</keyword>
<evidence type="ECO:0000313" key="2">
    <source>
        <dbReference type="EMBL" id="KAB7503678.1"/>
    </source>
</evidence>
<keyword evidence="1" id="KW-0472">Membrane</keyword>
<reference evidence="2 3" key="1">
    <citation type="journal article" date="2019" name="PLoS Biol.">
        <title>Sex chromosomes control vertical transmission of feminizing Wolbachia symbionts in an isopod.</title>
        <authorList>
            <person name="Becking T."/>
            <person name="Chebbi M.A."/>
            <person name="Giraud I."/>
            <person name="Moumen B."/>
            <person name="Laverre T."/>
            <person name="Caubet Y."/>
            <person name="Peccoud J."/>
            <person name="Gilbert C."/>
            <person name="Cordaux R."/>
        </authorList>
    </citation>
    <scope>NUCLEOTIDE SEQUENCE [LARGE SCALE GENOMIC DNA]</scope>
    <source>
        <strain evidence="2">ANa2</strain>
        <tissue evidence="2">Whole body excluding digestive tract and cuticle</tissue>
    </source>
</reference>
<evidence type="ECO:0000256" key="1">
    <source>
        <dbReference type="SAM" id="Phobius"/>
    </source>
</evidence>
<dbReference type="AlphaFoldDB" id="A0A5N5TC78"/>
<keyword evidence="3" id="KW-1185">Reference proteome</keyword>
<proteinExistence type="predicted"/>
<keyword evidence="1" id="KW-1133">Transmembrane helix</keyword>
<evidence type="ECO:0000313" key="3">
    <source>
        <dbReference type="Proteomes" id="UP000326759"/>
    </source>
</evidence>
<dbReference type="EMBL" id="SEYY01004687">
    <property type="protein sequence ID" value="KAB7503678.1"/>
    <property type="molecule type" value="Genomic_DNA"/>
</dbReference>
<accession>A0A5N5TC78</accession>